<feature type="transmembrane region" description="Helical" evidence="2">
    <location>
        <begin position="12"/>
        <end position="33"/>
    </location>
</feature>
<feature type="non-terminal residue" evidence="3">
    <location>
        <position position="1"/>
    </location>
</feature>
<evidence type="ECO:0000256" key="1">
    <source>
        <dbReference type="SAM" id="MobiDB-lite"/>
    </source>
</evidence>
<sequence>IRIYDTRLTAGYRRIAIIIGLAVVACLCGIGLWQWCRRRASRSASGPESWHGTAANASTGVVTREVRTASELGEGSAEASSGLPAGFSGSPGIRSSSRTAFSAERLVLHTETQPEVEGLEAIDEVER</sequence>
<keyword evidence="4" id="KW-1185">Reference proteome</keyword>
<comment type="caution">
    <text evidence="3">The sequence shown here is derived from an EMBL/GenBank/DDBJ whole genome shotgun (WGS) entry which is preliminary data.</text>
</comment>
<keyword evidence="2" id="KW-0472">Membrane</keyword>
<dbReference type="EMBL" id="MNAD01000326">
    <property type="protein sequence ID" value="OJT14072.1"/>
    <property type="molecule type" value="Genomic_DNA"/>
</dbReference>
<evidence type="ECO:0000313" key="4">
    <source>
        <dbReference type="Proteomes" id="UP000184267"/>
    </source>
</evidence>
<feature type="region of interest" description="Disordered" evidence="1">
    <location>
        <begin position="65"/>
        <end position="96"/>
    </location>
</feature>
<name>A0A1M2W2T7_TRAPU</name>
<protein>
    <submittedName>
        <fullName evidence="3">Uncharacterized protein</fullName>
    </submittedName>
</protein>
<dbReference type="Proteomes" id="UP000184267">
    <property type="component" value="Unassembled WGS sequence"/>
</dbReference>
<evidence type="ECO:0000313" key="3">
    <source>
        <dbReference type="EMBL" id="OJT14072.1"/>
    </source>
</evidence>
<accession>A0A1M2W2T7</accession>
<dbReference type="AlphaFoldDB" id="A0A1M2W2T7"/>
<organism evidence="3 4">
    <name type="scientific">Trametes pubescens</name>
    <name type="common">White-rot fungus</name>
    <dbReference type="NCBI Taxonomy" id="154538"/>
    <lineage>
        <taxon>Eukaryota</taxon>
        <taxon>Fungi</taxon>
        <taxon>Dikarya</taxon>
        <taxon>Basidiomycota</taxon>
        <taxon>Agaricomycotina</taxon>
        <taxon>Agaricomycetes</taxon>
        <taxon>Polyporales</taxon>
        <taxon>Polyporaceae</taxon>
        <taxon>Trametes</taxon>
    </lineage>
</organism>
<keyword evidence="2" id="KW-0812">Transmembrane</keyword>
<feature type="compositionally biased region" description="Low complexity" evidence="1">
    <location>
        <begin position="69"/>
        <end position="86"/>
    </location>
</feature>
<reference evidence="3 4" key="1">
    <citation type="submission" date="2016-10" db="EMBL/GenBank/DDBJ databases">
        <title>Genome sequence of the basidiomycete white-rot fungus Trametes pubescens.</title>
        <authorList>
            <person name="Makela M.R."/>
            <person name="Granchi Z."/>
            <person name="Peng M."/>
            <person name="De Vries R.P."/>
            <person name="Grigoriev I."/>
            <person name="Riley R."/>
            <person name="Hilden K."/>
        </authorList>
    </citation>
    <scope>NUCLEOTIDE SEQUENCE [LARGE SCALE GENOMIC DNA]</scope>
    <source>
        <strain evidence="3 4">FBCC735</strain>
    </source>
</reference>
<keyword evidence="2" id="KW-1133">Transmembrane helix</keyword>
<evidence type="ECO:0000256" key="2">
    <source>
        <dbReference type="SAM" id="Phobius"/>
    </source>
</evidence>
<gene>
    <name evidence="3" type="ORF">TRAPUB_9375</name>
</gene>
<proteinExistence type="predicted"/>